<dbReference type="AlphaFoldDB" id="A0A076LU34"/>
<dbReference type="HOGENOM" id="CLU_036805_11_1_6"/>
<sequence>MHNRLRFASGKEYKAVTRDLKAIDQAPTEDTGLQALEALSSDWSN</sequence>
<name>A0A076LU34_9GAMM</name>
<dbReference type="KEGG" id="ete:ETEE_2623"/>
<gene>
    <name evidence="1" type="ORF">ETEE_2623</name>
</gene>
<reference evidence="1 2" key="1">
    <citation type="journal article" date="2012" name="PLoS ONE">
        <title>Edwardsiella comparative phylogenomics reveal the new intra/inter-species taxonomic relationships, virulence evolution and niche adaptation mechanisms.</title>
        <authorList>
            <person name="Yang M."/>
            <person name="Lv Y."/>
            <person name="Xiao J."/>
            <person name="Wu H."/>
            <person name="Zheng H."/>
            <person name="Liu Q."/>
            <person name="Zhang Y."/>
            <person name="Wang Q."/>
        </authorList>
    </citation>
    <scope>NUCLEOTIDE SEQUENCE [LARGE SCALE GENOMIC DNA]</scope>
    <source>
        <strain evidence="2">080813</strain>
    </source>
</reference>
<protein>
    <submittedName>
        <fullName evidence="1">Uncharacterized protein</fullName>
    </submittedName>
</protein>
<proteinExistence type="predicted"/>
<organism evidence="1 2">
    <name type="scientific">Edwardsiella anguillarum ET080813</name>
    <dbReference type="NCBI Taxonomy" id="667120"/>
    <lineage>
        <taxon>Bacteria</taxon>
        <taxon>Pseudomonadati</taxon>
        <taxon>Pseudomonadota</taxon>
        <taxon>Gammaproteobacteria</taxon>
        <taxon>Enterobacterales</taxon>
        <taxon>Hafniaceae</taxon>
        <taxon>Edwardsiella</taxon>
    </lineage>
</organism>
<dbReference type="Proteomes" id="UP000028681">
    <property type="component" value="Chromosome"/>
</dbReference>
<accession>A0A076LU34</accession>
<evidence type="ECO:0000313" key="1">
    <source>
        <dbReference type="EMBL" id="AIJ09059.1"/>
    </source>
</evidence>
<dbReference type="EMBL" id="CP006664">
    <property type="protein sequence ID" value="AIJ09059.1"/>
    <property type="molecule type" value="Genomic_DNA"/>
</dbReference>
<evidence type="ECO:0000313" key="2">
    <source>
        <dbReference type="Proteomes" id="UP000028681"/>
    </source>
</evidence>